<accession>A0AA96EVA4</accession>
<dbReference type="PROSITE" id="PS51257">
    <property type="entry name" value="PROKAR_LIPOPROTEIN"/>
    <property type="match status" value="1"/>
</dbReference>
<dbReference type="KEGG" id="fcj:RN605_07445"/>
<gene>
    <name evidence="3" type="ORF">RN605_07445</name>
    <name evidence="2" type="ORF">RN608_00275</name>
</gene>
<name>A0AA96EVA4_9FLAO</name>
<keyword evidence="4" id="KW-1185">Reference proteome</keyword>
<evidence type="ECO:0008006" key="5">
    <source>
        <dbReference type="Google" id="ProtNLM"/>
    </source>
</evidence>
<evidence type="ECO:0000313" key="3">
    <source>
        <dbReference type="EMBL" id="WNM20523.1"/>
    </source>
</evidence>
<reference evidence="2 4" key="1">
    <citation type="submission" date="2023-09" db="EMBL/GenBank/DDBJ databases">
        <title>Flavobacterium sp. a novel bacteria isolate from Pepper rhizosphere.</title>
        <authorList>
            <person name="Peng Y."/>
            <person name="Lee J."/>
        </authorList>
    </citation>
    <scope>NUCLEOTIDE SEQUENCE</scope>
    <source>
        <strain evidence="2">PMR2A8</strain>
        <strain evidence="3 4">PMTSA4</strain>
    </source>
</reference>
<dbReference type="EMBL" id="CP134878">
    <property type="protein sequence ID" value="WNM19134.1"/>
    <property type="molecule type" value="Genomic_DNA"/>
</dbReference>
<dbReference type="RefSeq" id="WP_313323724.1">
    <property type="nucleotide sequence ID" value="NZ_CP134878.1"/>
</dbReference>
<dbReference type="AlphaFoldDB" id="A0AA96EVA4"/>
<feature type="chain" id="PRO_5044705111" description="Lipoprotein" evidence="1">
    <location>
        <begin position="22"/>
        <end position="267"/>
    </location>
</feature>
<protein>
    <recommendedName>
        <fullName evidence="5">Lipoprotein</fullName>
    </recommendedName>
</protein>
<proteinExistence type="predicted"/>
<dbReference type="Proteomes" id="UP001304515">
    <property type="component" value="Chromosome"/>
</dbReference>
<keyword evidence="1" id="KW-0732">Signal</keyword>
<dbReference type="EMBL" id="CP134890">
    <property type="protein sequence ID" value="WNM20523.1"/>
    <property type="molecule type" value="Genomic_DNA"/>
</dbReference>
<evidence type="ECO:0000313" key="4">
    <source>
        <dbReference type="Proteomes" id="UP001304515"/>
    </source>
</evidence>
<evidence type="ECO:0000256" key="1">
    <source>
        <dbReference type="SAM" id="SignalP"/>
    </source>
</evidence>
<sequence>MKKIIPLLLLIFMMSCNTVKNYYQVYQTNSKTVQHKDNNALVFEDNNCRISYNLWGKYGNAGFSFYNKTNETITLLLDDSFYVINGNAYDYFQNRIFSNSSNSSSSTTSSSSVTLWSRLTVSNFASNTLVANTASGVERIEPRTIAIPANTSKTISEFDINQTIFRDCDLLRFPTSKQTSSKSFSEESTPIKFYNSIAYKMGDKVNKVKNDFYVSNITNIAEKDILKDVKNNFCGQKNGSIQKVFKESGPDKFYITYLKSQSDVWKY</sequence>
<feature type="signal peptide" evidence="1">
    <location>
        <begin position="1"/>
        <end position="21"/>
    </location>
</feature>
<accession>A0AA96EXQ4</accession>
<evidence type="ECO:0000313" key="2">
    <source>
        <dbReference type="EMBL" id="WNM19134.1"/>
    </source>
</evidence>
<organism evidence="2">
    <name type="scientific">Flavobacterium capsici</name>
    <dbReference type="NCBI Taxonomy" id="3075618"/>
    <lineage>
        <taxon>Bacteria</taxon>
        <taxon>Pseudomonadati</taxon>
        <taxon>Bacteroidota</taxon>
        <taxon>Flavobacteriia</taxon>
        <taxon>Flavobacteriales</taxon>
        <taxon>Flavobacteriaceae</taxon>
        <taxon>Flavobacterium</taxon>
    </lineage>
</organism>